<name>A0ABS2Q0I1_9BACL</name>
<evidence type="ECO:0000259" key="1">
    <source>
        <dbReference type="Pfam" id="PF00669"/>
    </source>
</evidence>
<dbReference type="PANTHER" id="PTHR42792:SF1">
    <property type="entry name" value="FLAGELLAR HOOK-ASSOCIATED PROTEIN 3"/>
    <property type="match status" value="1"/>
</dbReference>
<evidence type="ECO:0000313" key="2">
    <source>
        <dbReference type="EMBL" id="MBM7645037.1"/>
    </source>
</evidence>
<dbReference type="Pfam" id="PF00669">
    <property type="entry name" value="Flagellin_N"/>
    <property type="match status" value="1"/>
</dbReference>
<dbReference type="Proteomes" id="UP000808914">
    <property type="component" value="Unassembled WGS sequence"/>
</dbReference>
<comment type="caution">
    <text evidence="2">The sequence shown here is derived from an EMBL/GenBank/DDBJ whole genome shotgun (WGS) entry which is preliminary data.</text>
</comment>
<dbReference type="Gene3D" id="1.20.1330.10">
    <property type="entry name" value="f41 fragment of flagellin, N-terminal domain"/>
    <property type="match status" value="1"/>
</dbReference>
<accession>A0ABS2Q0I1</accession>
<reference evidence="2 3" key="1">
    <citation type="submission" date="2021-01" db="EMBL/GenBank/DDBJ databases">
        <title>Genomic Encyclopedia of Type Strains, Phase IV (KMG-IV): sequencing the most valuable type-strain genomes for metagenomic binning, comparative biology and taxonomic classification.</title>
        <authorList>
            <person name="Goeker M."/>
        </authorList>
    </citation>
    <scope>NUCLEOTIDE SEQUENCE [LARGE SCALE GENOMIC DNA]</scope>
    <source>
        <strain evidence="2 3">DSM 28236</strain>
    </source>
</reference>
<dbReference type="InterPro" id="IPR013384">
    <property type="entry name" value="Flagell_FlgL"/>
</dbReference>
<dbReference type="InterPro" id="IPR001492">
    <property type="entry name" value="Flagellin"/>
</dbReference>
<keyword evidence="2" id="KW-0282">Flagellum</keyword>
<dbReference type="InterPro" id="IPR001029">
    <property type="entry name" value="Flagellin_N"/>
</dbReference>
<dbReference type="PANTHER" id="PTHR42792">
    <property type="entry name" value="FLAGELLIN"/>
    <property type="match status" value="1"/>
</dbReference>
<dbReference type="NCBIfam" id="TIGR02550">
    <property type="entry name" value="flagell_flgL"/>
    <property type="match status" value="1"/>
</dbReference>
<dbReference type="SUPFAM" id="SSF64518">
    <property type="entry name" value="Phase 1 flagellin"/>
    <property type="match status" value="1"/>
</dbReference>
<sequence length="314" mass="34917">MIVMRVTQGIMSQNILRQLGNGYENIAKYQQQLASGKKVSRPSQDPVAAVIGISYRRDVHHVEQFKRNLSEARRWLDASDSALDQVTSVLQRVRELTVEASNDTYNIDQRKAVNGEIDQLKQQLAAIGNQRVAGKYIFNGQRTSEKPLSVNENGEAAGEPPTYISHVDVTFKGADPQTNRFSVEISDGTYIDINVDPATVFTQGLFDDLDALQKKLLDHSSSSEDISGFLSKIDQHLDEVIAARSEVGAKTNRVDLFVNRLEQQEEIAEKAMAANEDAEFEEVIIHLAQQESVYRAALSVAGKLIQPSLVDFIK</sequence>
<keyword evidence="3" id="KW-1185">Reference proteome</keyword>
<organism evidence="2 3">
    <name type="scientific">Scopulibacillus daqui</name>
    <dbReference type="NCBI Taxonomy" id="1469162"/>
    <lineage>
        <taxon>Bacteria</taxon>
        <taxon>Bacillati</taxon>
        <taxon>Bacillota</taxon>
        <taxon>Bacilli</taxon>
        <taxon>Bacillales</taxon>
        <taxon>Sporolactobacillaceae</taxon>
        <taxon>Scopulibacillus</taxon>
    </lineage>
</organism>
<keyword evidence="2" id="KW-0966">Cell projection</keyword>
<feature type="domain" description="Flagellin N-terminal" evidence="1">
    <location>
        <begin position="10"/>
        <end position="143"/>
    </location>
</feature>
<evidence type="ECO:0000313" key="3">
    <source>
        <dbReference type="Proteomes" id="UP000808914"/>
    </source>
</evidence>
<proteinExistence type="predicted"/>
<gene>
    <name evidence="2" type="ORF">JOD45_001246</name>
</gene>
<keyword evidence="2" id="KW-0969">Cilium</keyword>
<dbReference type="EMBL" id="JAFBER010000005">
    <property type="protein sequence ID" value="MBM7645037.1"/>
    <property type="molecule type" value="Genomic_DNA"/>
</dbReference>
<protein>
    <submittedName>
        <fullName evidence="2">Flagellar hook-associated protein 3 FlgL</fullName>
    </submittedName>
</protein>